<dbReference type="PROSITE" id="PS51340">
    <property type="entry name" value="MOSC"/>
    <property type="match status" value="1"/>
</dbReference>
<accession>A0A6A6PSP9</accession>
<dbReference type="GO" id="GO:0003824">
    <property type="term" value="F:catalytic activity"/>
    <property type="evidence" value="ECO:0007669"/>
    <property type="project" value="InterPro"/>
</dbReference>
<keyword evidence="1" id="KW-1133">Transmembrane helix</keyword>
<evidence type="ECO:0000256" key="1">
    <source>
        <dbReference type="SAM" id="Phobius"/>
    </source>
</evidence>
<dbReference type="InterPro" id="IPR011037">
    <property type="entry name" value="Pyrv_Knase-like_insert_dom_sf"/>
</dbReference>
<evidence type="ECO:0000313" key="4">
    <source>
        <dbReference type="Proteomes" id="UP000799767"/>
    </source>
</evidence>
<dbReference type="SUPFAM" id="SSF141673">
    <property type="entry name" value="MOSC N-terminal domain-like"/>
    <property type="match status" value="1"/>
</dbReference>
<dbReference type="OrthoDB" id="17255at2759"/>
<dbReference type="SUPFAM" id="SSF50800">
    <property type="entry name" value="PK beta-barrel domain-like"/>
    <property type="match status" value="1"/>
</dbReference>
<feature type="domain" description="MOSC" evidence="2">
    <location>
        <begin position="229"/>
        <end position="398"/>
    </location>
</feature>
<dbReference type="GO" id="GO:0030151">
    <property type="term" value="F:molybdenum ion binding"/>
    <property type="evidence" value="ECO:0007669"/>
    <property type="project" value="InterPro"/>
</dbReference>
<dbReference type="PANTHER" id="PTHR14237:SF19">
    <property type="entry name" value="MITOCHONDRIAL AMIDOXIME REDUCING COMPONENT 1"/>
    <property type="match status" value="1"/>
</dbReference>
<keyword evidence="1" id="KW-0812">Transmembrane</keyword>
<dbReference type="AlphaFoldDB" id="A0A6A6PSP9"/>
<dbReference type="Pfam" id="PF03473">
    <property type="entry name" value="MOSC"/>
    <property type="match status" value="1"/>
</dbReference>
<reference evidence="3" key="1">
    <citation type="journal article" date="2020" name="Stud. Mycol.">
        <title>101 Dothideomycetes genomes: a test case for predicting lifestyles and emergence of pathogens.</title>
        <authorList>
            <person name="Haridas S."/>
            <person name="Albert R."/>
            <person name="Binder M."/>
            <person name="Bloem J."/>
            <person name="Labutti K."/>
            <person name="Salamov A."/>
            <person name="Andreopoulos B."/>
            <person name="Baker S."/>
            <person name="Barry K."/>
            <person name="Bills G."/>
            <person name="Bluhm B."/>
            <person name="Cannon C."/>
            <person name="Castanera R."/>
            <person name="Culley D."/>
            <person name="Daum C."/>
            <person name="Ezra D."/>
            <person name="Gonzalez J."/>
            <person name="Henrissat B."/>
            <person name="Kuo A."/>
            <person name="Liang C."/>
            <person name="Lipzen A."/>
            <person name="Lutzoni F."/>
            <person name="Magnuson J."/>
            <person name="Mondo S."/>
            <person name="Nolan M."/>
            <person name="Ohm R."/>
            <person name="Pangilinan J."/>
            <person name="Park H.-J."/>
            <person name="Ramirez L."/>
            <person name="Alfaro M."/>
            <person name="Sun H."/>
            <person name="Tritt A."/>
            <person name="Yoshinaga Y."/>
            <person name="Zwiers L.-H."/>
            <person name="Turgeon B."/>
            <person name="Goodwin S."/>
            <person name="Spatafora J."/>
            <person name="Crous P."/>
            <person name="Grigoriev I."/>
        </authorList>
    </citation>
    <scope>NUCLEOTIDE SEQUENCE</scope>
    <source>
        <strain evidence="3">CBS 113389</strain>
    </source>
</reference>
<dbReference type="EMBL" id="MU001636">
    <property type="protein sequence ID" value="KAF2482711.1"/>
    <property type="molecule type" value="Genomic_DNA"/>
</dbReference>
<organism evidence="3 4">
    <name type="scientific">Neohortaea acidophila</name>
    <dbReference type="NCBI Taxonomy" id="245834"/>
    <lineage>
        <taxon>Eukaryota</taxon>
        <taxon>Fungi</taxon>
        <taxon>Dikarya</taxon>
        <taxon>Ascomycota</taxon>
        <taxon>Pezizomycotina</taxon>
        <taxon>Dothideomycetes</taxon>
        <taxon>Dothideomycetidae</taxon>
        <taxon>Mycosphaerellales</taxon>
        <taxon>Teratosphaeriaceae</taxon>
        <taxon>Neohortaea</taxon>
    </lineage>
</organism>
<dbReference type="InterPro" id="IPR005303">
    <property type="entry name" value="MOCOS_middle"/>
</dbReference>
<sequence length="414" mass="47159">MDSIKSLFAPVRTVLEKLGILSPQNLWNDILQQHWRVNAVLLIIITALFGWIIMLTLARYIDLAPVKPSDLLDGVVSKPGSPPIPPPTEIVSLRVYPIKSCRGVELQSTRMRRTGLTLDRNWMFVTTSDYKFMTIRGDSSMTLIDTALVEGDDPKDPSNQQLEISIHGGSPDDRIRIPAFPTQEWLKANTTLRPVEIWEQETDGYVYAEKFNTVFSDFFRKEVALVYKGPTKRLNRINGQKDMYGEDIATNFPDVVSLQIANEASITDLNRRLREKHGEELGAALTIERFRPNIIIRGREDHPWEEDTWKRIRITTTLPSENAIYKIELDSIARCARCQVPNVNPDTAEKHAKEPWDELMKFRRVDSGGPAKFKPCFGMLCIPRREGKIAVGAKLEVLETTANHLYSVRKFADL</sequence>
<evidence type="ECO:0000313" key="3">
    <source>
        <dbReference type="EMBL" id="KAF2482711.1"/>
    </source>
</evidence>
<dbReference type="Pfam" id="PF03476">
    <property type="entry name" value="MOSC_N"/>
    <property type="match status" value="1"/>
</dbReference>
<dbReference type="GeneID" id="54474842"/>
<dbReference type="Proteomes" id="UP000799767">
    <property type="component" value="Unassembled WGS sequence"/>
</dbReference>
<proteinExistence type="predicted"/>
<evidence type="ECO:0000259" key="2">
    <source>
        <dbReference type="PROSITE" id="PS51340"/>
    </source>
</evidence>
<dbReference type="GO" id="GO:0030170">
    <property type="term" value="F:pyridoxal phosphate binding"/>
    <property type="evidence" value="ECO:0007669"/>
    <property type="project" value="InterPro"/>
</dbReference>
<feature type="transmembrane region" description="Helical" evidence="1">
    <location>
        <begin position="39"/>
        <end position="61"/>
    </location>
</feature>
<dbReference type="PANTHER" id="PTHR14237">
    <property type="entry name" value="MOLYBDOPTERIN COFACTOR SULFURASE MOSC"/>
    <property type="match status" value="1"/>
</dbReference>
<protein>
    <submittedName>
        <fullName evidence="3">MOSC N-terminal beta barrel domain-containing protein</fullName>
    </submittedName>
</protein>
<dbReference type="InterPro" id="IPR005302">
    <property type="entry name" value="MoCF_Sase_C"/>
</dbReference>
<keyword evidence="1" id="KW-0472">Membrane</keyword>
<name>A0A6A6PSP9_9PEZI</name>
<gene>
    <name evidence="3" type="ORF">BDY17DRAFT_299041</name>
</gene>
<keyword evidence="4" id="KW-1185">Reference proteome</keyword>
<dbReference type="RefSeq" id="XP_033589281.1">
    <property type="nucleotide sequence ID" value="XM_033733840.1"/>
</dbReference>